<dbReference type="InterPro" id="IPR004513">
    <property type="entry name" value="FtsX"/>
</dbReference>
<keyword evidence="8 13" id="KW-0812">Transmembrane</keyword>
<evidence type="ECO:0000256" key="4">
    <source>
        <dbReference type="ARBA" id="ARBA00021907"/>
    </source>
</evidence>
<comment type="function">
    <text evidence="12">Part of the ABC transporter FtsEX involved in cellular division.</text>
</comment>
<dbReference type="Gene3D" id="3.30.70.3040">
    <property type="match status" value="1"/>
</dbReference>
<comment type="caution">
    <text evidence="16">The sequence shown here is derived from an EMBL/GenBank/DDBJ whole genome shotgun (WGS) entry which is preliminary data.</text>
</comment>
<accession>A0A840RHX6</accession>
<evidence type="ECO:0000256" key="12">
    <source>
        <dbReference type="PIRNR" id="PIRNR003097"/>
    </source>
</evidence>
<dbReference type="EMBL" id="JACHHN010000005">
    <property type="protein sequence ID" value="MBB5191926.1"/>
    <property type="molecule type" value="Genomic_DNA"/>
</dbReference>
<evidence type="ECO:0000256" key="3">
    <source>
        <dbReference type="ARBA" id="ARBA00011160"/>
    </source>
</evidence>
<evidence type="ECO:0000256" key="8">
    <source>
        <dbReference type="ARBA" id="ARBA00022692"/>
    </source>
</evidence>
<evidence type="ECO:0000256" key="10">
    <source>
        <dbReference type="ARBA" id="ARBA00023136"/>
    </source>
</evidence>
<evidence type="ECO:0000313" key="17">
    <source>
        <dbReference type="Proteomes" id="UP000543030"/>
    </source>
</evidence>
<dbReference type="NCBIfam" id="TIGR00439">
    <property type="entry name" value="FtsX_Gneg"/>
    <property type="match status" value="1"/>
</dbReference>
<dbReference type="Pfam" id="PF02687">
    <property type="entry name" value="FtsX"/>
    <property type="match status" value="1"/>
</dbReference>
<keyword evidence="5 12" id="KW-1003">Cell membrane</keyword>
<sequence length="301" mass="32527">MKHWIRLNWIALTRTVSGMLRAPLSSLLNLLVIGIAAAFPLGFYLLIASAQGVIGQLPVEPQLSVYLRTSVAADEINQLKQRLATDKRLTKVQFIGKDEALKQMQASVGGGDLLAGLTDNPLPDTFILTASTDASADSLEALQKELTTSSGVEQVQLDSAWARRLQQLIVVGKALLEIVLVLLAVALVLITGNAIRLQILTRKDEIEVAKLIGATDAFIRRPFVYFAALQGVLGGLLACAIVWAARTWLNPAVEALAKSYGQQFSLALADWRVVLVTLAVTTLLCLLGASLAVGRHLRQFR</sequence>
<dbReference type="RefSeq" id="WP_184101456.1">
    <property type="nucleotide sequence ID" value="NZ_JACHHN010000005.1"/>
</dbReference>
<dbReference type="PIRSF" id="PIRSF003097">
    <property type="entry name" value="FtsX"/>
    <property type="match status" value="1"/>
</dbReference>
<dbReference type="PANTHER" id="PTHR47755:SF1">
    <property type="entry name" value="CELL DIVISION PROTEIN FTSX"/>
    <property type="match status" value="1"/>
</dbReference>
<evidence type="ECO:0000256" key="7">
    <source>
        <dbReference type="ARBA" id="ARBA00022618"/>
    </source>
</evidence>
<evidence type="ECO:0000259" key="14">
    <source>
        <dbReference type="Pfam" id="PF02687"/>
    </source>
</evidence>
<protein>
    <recommendedName>
        <fullName evidence="4 12">Cell division protein FtsX</fullName>
    </recommendedName>
</protein>
<keyword evidence="10 12" id="KW-0472">Membrane</keyword>
<dbReference type="GO" id="GO:0051301">
    <property type="term" value="P:cell division"/>
    <property type="evidence" value="ECO:0007669"/>
    <property type="project" value="UniProtKB-KW"/>
</dbReference>
<proteinExistence type="inferred from homology"/>
<dbReference type="Proteomes" id="UP000543030">
    <property type="component" value="Unassembled WGS sequence"/>
</dbReference>
<keyword evidence="9 13" id="KW-1133">Transmembrane helix</keyword>
<dbReference type="AlphaFoldDB" id="A0A840RHX6"/>
<comment type="similarity">
    <text evidence="2 12">Belongs to the ABC-4 integral membrane protein family. FtsX subfamily.</text>
</comment>
<name>A0A840RHX6_9NEIS</name>
<evidence type="ECO:0000256" key="5">
    <source>
        <dbReference type="ARBA" id="ARBA00022475"/>
    </source>
</evidence>
<evidence type="ECO:0000256" key="11">
    <source>
        <dbReference type="ARBA" id="ARBA00023306"/>
    </source>
</evidence>
<evidence type="ECO:0000259" key="15">
    <source>
        <dbReference type="Pfam" id="PF18075"/>
    </source>
</evidence>
<keyword evidence="11 12" id="KW-0131">Cell cycle</keyword>
<evidence type="ECO:0000313" key="16">
    <source>
        <dbReference type="EMBL" id="MBB5191926.1"/>
    </source>
</evidence>
<evidence type="ECO:0000256" key="6">
    <source>
        <dbReference type="ARBA" id="ARBA00022519"/>
    </source>
</evidence>
<dbReference type="GO" id="GO:0032153">
    <property type="term" value="C:cell division site"/>
    <property type="evidence" value="ECO:0007669"/>
    <property type="project" value="TreeGrafter"/>
</dbReference>
<feature type="domain" description="ABC3 transporter permease C-terminal" evidence="14">
    <location>
        <begin position="178"/>
        <end position="293"/>
    </location>
</feature>
<keyword evidence="7 12" id="KW-0132">Cell division</keyword>
<dbReference type="InterPro" id="IPR047590">
    <property type="entry name" value="FtsX_proteobact-type"/>
</dbReference>
<feature type="transmembrane region" description="Helical" evidence="13">
    <location>
        <begin position="174"/>
        <end position="195"/>
    </location>
</feature>
<evidence type="ECO:0000256" key="2">
    <source>
        <dbReference type="ARBA" id="ARBA00007379"/>
    </source>
</evidence>
<comment type="subunit">
    <text evidence="3">Forms a membrane-associated complex with FtsE.</text>
</comment>
<evidence type="ECO:0000256" key="1">
    <source>
        <dbReference type="ARBA" id="ARBA00004429"/>
    </source>
</evidence>
<keyword evidence="17" id="KW-1185">Reference proteome</keyword>
<dbReference type="Pfam" id="PF18075">
    <property type="entry name" value="FtsX_ECD"/>
    <property type="match status" value="1"/>
</dbReference>
<feature type="domain" description="FtsX extracellular" evidence="15">
    <location>
        <begin position="62"/>
        <end position="155"/>
    </location>
</feature>
<feature type="transmembrane region" description="Helical" evidence="13">
    <location>
        <begin position="223"/>
        <end position="245"/>
    </location>
</feature>
<evidence type="ECO:0000256" key="13">
    <source>
        <dbReference type="SAM" id="Phobius"/>
    </source>
</evidence>
<dbReference type="GO" id="GO:0005886">
    <property type="term" value="C:plasma membrane"/>
    <property type="evidence" value="ECO:0007669"/>
    <property type="project" value="UniProtKB-SubCell"/>
</dbReference>
<evidence type="ECO:0000256" key="9">
    <source>
        <dbReference type="ARBA" id="ARBA00022989"/>
    </source>
</evidence>
<feature type="transmembrane region" description="Helical" evidence="13">
    <location>
        <begin position="273"/>
        <end position="293"/>
    </location>
</feature>
<comment type="subcellular location">
    <subcellularLocation>
        <location evidence="1">Cell inner membrane</location>
        <topology evidence="1">Multi-pass membrane protein</topology>
    </subcellularLocation>
</comment>
<feature type="transmembrane region" description="Helical" evidence="13">
    <location>
        <begin position="27"/>
        <end position="47"/>
    </location>
</feature>
<dbReference type="InterPro" id="IPR040690">
    <property type="entry name" value="FtsX_ECD"/>
</dbReference>
<gene>
    <name evidence="16" type="ORF">HNQ50_002663</name>
</gene>
<reference evidence="16 17" key="1">
    <citation type="submission" date="2020-08" db="EMBL/GenBank/DDBJ databases">
        <title>Genomic Encyclopedia of Type Strains, Phase IV (KMG-IV): sequencing the most valuable type-strain genomes for metagenomic binning, comparative biology and taxonomic classification.</title>
        <authorList>
            <person name="Goeker M."/>
        </authorList>
    </citation>
    <scope>NUCLEOTIDE SEQUENCE [LARGE SCALE GENOMIC DNA]</scope>
    <source>
        <strain evidence="16 17">DSM 18233</strain>
    </source>
</reference>
<organism evidence="16 17">
    <name type="scientific">Silvimonas terrae</name>
    <dbReference type="NCBI Taxonomy" id="300266"/>
    <lineage>
        <taxon>Bacteria</taxon>
        <taxon>Pseudomonadati</taxon>
        <taxon>Pseudomonadota</taxon>
        <taxon>Betaproteobacteria</taxon>
        <taxon>Neisseriales</taxon>
        <taxon>Chitinibacteraceae</taxon>
        <taxon>Silvimonas</taxon>
    </lineage>
</organism>
<keyword evidence="6 12" id="KW-0997">Cell inner membrane</keyword>
<dbReference type="InterPro" id="IPR003838">
    <property type="entry name" value="ABC3_permease_C"/>
</dbReference>
<dbReference type="PANTHER" id="PTHR47755">
    <property type="entry name" value="CELL DIVISION PROTEIN FTSX"/>
    <property type="match status" value="1"/>
</dbReference>